<gene>
    <name evidence="2" type="ORF">CYFUS_000393</name>
</gene>
<keyword evidence="1" id="KW-0472">Membrane</keyword>
<dbReference type="AlphaFoldDB" id="A0A250IUZ8"/>
<evidence type="ECO:0000256" key="1">
    <source>
        <dbReference type="SAM" id="Phobius"/>
    </source>
</evidence>
<keyword evidence="1" id="KW-0812">Transmembrane</keyword>
<name>A0A250IUZ8_9BACT</name>
<sequence>MTHSWKPIEAFRVEYPYLADSRDLQSRVIQVSFNRDCDEELVACESMCLAGLSGRHWSHMKIGSKKEHCRRACRQPYLDCSRLKELAEGKAVKFHAVDDAVDWIERNSEKLLVGAVVVIAGVSFVVVVGASGGGALWLAPVLVLASSKAASESSFLAVHP</sequence>
<evidence type="ECO:0000313" key="3">
    <source>
        <dbReference type="Proteomes" id="UP000217257"/>
    </source>
</evidence>
<dbReference type="EMBL" id="CP022098">
    <property type="protein sequence ID" value="ATB34981.1"/>
    <property type="molecule type" value="Genomic_DNA"/>
</dbReference>
<proteinExistence type="predicted"/>
<protein>
    <recommendedName>
        <fullName evidence="4">Transmembrane protein</fullName>
    </recommendedName>
</protein>
<evidence type="ECO:0000313" key="2">
    <source>
        <dbReference type="EMBL" id="ATB34981.1"/>
    </source>
</evidence>
<dbReference type="KEGG" id="cfus:CYFUS_000393"/>
<feature type="transmembrane region" description="Helical" evidence="1">
    <location>
        <begin position="111"/>
        <end position="138"/>
    </location>
</feature>
<organism evidence="2 3">
    <name type="scientific">Cystobacter fuscus</name>
    <dbReference type="NCBI Taxonomy" id="43"/>
    <lineage>
        <taxon>Bacteria</taxon>
        <taxon>Pseudomonadati</taxon>
        <taxon>Myxococcota</taxon>
        <taxon>Myxococcia</taxon>
        <taxon>Myxococcales</taxon>
        <taxon>Cystobacterineae</taxon>
        <taxon>Archangiaceae</taxon>
        <taxon>Cystobacter</taxon>
    </lineage>
</organism>
<keyword evidence="1" id="KW-1133">Transmembrane helix</keyword>
<evidence type="ECO:0008006" key="4">
    <source>
        <dbReference type="Google" id="ProtNLM"/>
    </source>
</evidence>
<accession>A0A250IUZ8</accession>
<dbReference type="Proteomes" id="UP000217257">
    <property type="component" value="Chromosome"/>
</dbReference>
<reference evidence="2 3" key="1">
    <citation type="submission" date="2017-06" db="EMBL/GenBank/DDBJ databases">
        <title>Sequencing and comparative analysis of myxobacterial genomes.</title>
        <authorList>
            <person name="Rupp O."/>
            <person name="Goesmann A."/>
            <person name="Sogaard-Andersen L."/>
        </authorList>
    </citation>
    <scope>NUCLEOTIDE SEQUENCE [LARGE SCALE GENOMIC DNA]</scope>
    <source>
        <strain evidence="2 3">DSM 52655</strain>
    </source>
</reference>